<dbReference type="AlphaFoldDB" id="A0A914Q9C6"/>
<reference evidence="2" key="1">
    <citation type="submission" date="2022-11" db="UniProtKB">
        <authorList>
            <consortium name="WormBaseParasite"/>
        </authorList>
    </citation>
    <scope>IDENTIFICATION</scope>
</reference>
<evidence type="ECO:0000313" key="1">
    <source>
        <dbReference type="Proteomes" id="UP000887578"/>
    </source>
</evidence>
<protein>
    <submittedName>
        <fullName evidence="2">Uncharacterized protein</fullName>
    </submittedName>
</protein>
<organism evidence="1 2">
    <name type="scientific">Panagrolaimus davidi</name>
    <dbReference type="NCBI Taxonomy" id="227884"/>
    <lineage>
        <taxon>Eukaryota</taxon>
        <taxon>Metazoa</taxon>
        <taxon>Ecdysozoa</taxon>
        <taxon>Nematoda</taxon>
        <taxon>Chromadorea</taxon>
        <taxon>Rhabditida</taxon>
        <taxon>Tylenchina</taxon>
        <taxon>Panagrolaimomorpha</taxon>
        <taxon>Panagrolaimoidea</taxon>
        <taxon>Panagrolaimidae</taxon>
        <taxon>Panagrolaimus</taxon>
    </lineage>
</organism>
<evidence type="ECO:0000313" key="2">
    <source>
        <dbReference type="WBParaSite" id="PDA_v2.g28117.t1"/>
    </source>
</evidence>
<dbReference type="Proteomes" id="UP000887578">
    <property type="component" value="Unplaced"/>
</dbReference>
<proteinExistence type="predicted"/>
<dbReference type="WBParaSite" id="PDA_v2.g28117.t1">
    <property type="protein sequence ID" value="PDA_v2.g28117.t1"/>
    <property type="gene ID" value="PDA_v2.g28117"/>
</dbReference>
<sequence>MNDDHACISNLQLDIPVPTTPTSMPYYSVSTAAAYSTPPLTTSVSTAATPSISPLINSEEDPNMLKARVFVGNLNEVCASREMLCNENSPILYDSTDVHEMSKDYCIGKIINEEKQTYTYDKEPISPTTTTST</sequence>
<accession>A0A914Q9C6</accession>
<keyword evidence="1" id="KW-1185">Reference proteome</keyword>
<name>A0A914Q9C6_9BILA</name>